<accession>A0A2A2M1V0</accession>
<keyword evidence="2" id="KW-1185">Reference proteome</keyword>
<dbReference type="AlphaFoldDB" id="A0A2A2M1V0"/>
<organism evidence="1 2">
    <name type="scientific">Diploscapter pachys</name>
    <dbReference type="NCBI Taxonomy" id="2018661"/>
    <lineage>
        <taxon>Eukaryota</taxon>
        <taxon>Metazoa</taxon>
        <taxon>Ecdysozoa</taxon>
        <taxon>Nematoda</taxon>
        <taxon>Chromadorea</taxon>
        <taxon>Rhabditida</taxon>
        <taxon>Rhabditina</taxon>
        <taxon>Rhabditomorpha</taxon>
        <taxon>Rhabditoidea</taxon>
        <taxon>Rhabditidae</taxon>
        <taxon>Diploscapter</taxon>
    </lineage>
</organism>
<protein>
    <submittedName>
        <fullName evidence="1">Uncharacterized protein</fullName>
    </submittedName>
</protein>
<proteinExistence type="predicted"/>
<dbReference type="Proteomes" id="UP000218231">
    <property type="component" value="Unassembled WGS sequence"/>
</dbReference>
<reference evidence="1 2" key="1">
    <citation type="journal article" date="2017" name="Curr. Biol.">
        <title>Genome architecture and evolution of a unichromosomal asexual nematode.</title>
        <authorList>
            <person name="Fradin H."/>
            <person name="Zegar C."/>
            <person name="Gutwein M."/>
            <person name="Lucas J."/>
            <person name="Kovtun M."/>
            <person name="Corcoran D."/>
            <person name="Baugh L.R."/>
            <person name="Kiontke K."/>
            <person name="Gunsalus K."/>
            <person name="Fitch D.H."/>
            <person name="Piano F."/>
        </authorList>
    </citation>
    <scope>NUCLEOTIDE SEQUENCE [LARGE SCALE GENOMIC DNA]</scope>
    <source>
        <strain evidence="1">PF1309</strain>
    </source>
</reference>
<comment type="caution">
    <text evidence="1">The sequence shown here is derived from an EMBL/GenBank/DDBJ whole genome shotgun (WGS) entry which is preliminary data.</text>
</comment>
<dbReference type="EMBL" id="LIAE01006193">
    <property type="protein sequence ID" value="PAV92452.1"/>
    <property type="molecule type" value="Genomic_DNA"/>
</dbReference>
<gene>
    <name evidence="1" type="ORF">WR25_18433</name>
</gene>
<evidence type="ECO:0000313" key="2">
    <source>
        <dbReference type="Proteomes" id="UP000218231"/>
    </source>
</evidence>
<sequence>MAGMIGSLAALEVLRALHPFGADAAGKLLLADTLDLRFRTLSLPKDPGEAVERLLADQLRHGVGQLDLAPRTLFLALEDAHHFRLQNVAAGDHQVRRRGALCRFFDQRRDLGQPPVYFARRDDAIFVRLAVGHFQRTDDIAADLVIGRDHLGDEARRADHQFVGQQNRERLVADDLARAPDSVAET</sequence>
<evidence type="ECO:0000313" key="1">
    <source>
        <dbReference type="EMBL" id="PAV92452.1"/>
    </source>
</evidence>
<name>A0A2A2M1V0_9BILA</name>